<feature type="domain" description="Large ribosomal subunit protein bL25 beta" evidence="8">
    <location>
        <begin position="100"/>
        <end position="181"/>
    </location>
</feature>
<dbReference type="EMBL" id="SJPP01000001">
    <property type="protein sequence ID" value="TWU14062.1"/>
    <property type="molecule type" value="Genomic_DNA"/>
</dbReference>
<feature type="region of interest" description="Disordered" evidence="6">
    <location>
        <begin position="185"/>
        <end position="213"/>
    </location>
</feature>
<dbReference type="GO" id="GO:0003735">
    <property type="term" value="F:structural constituent of ribosome"/>
    <property type="evidence" value="ECO:0007669"/>
    <property type="project" value="InterPro"/>
</dbReference>
<comment type="caution">
    <text evidence="9">The sequence shown here is derived from an EMBL/GenBank/DDBJ whole genome shotgun (WGS) entry which is preliminary data.</text>
</comment>
<dbReference type="InterPro" id="IPR029751">
    <property type="entry name" value="Ribosomal_L25_dom"/>
</dbReference>
<dbReference type="InterPro" id="IPR020056">
    <property type="entry name" value="Rbsml_bL25/Gln-tRNA_synth_N"/>
</dbReference>
<dbReference type="GO" id="GO:0008097">
    <property type="term" value="F:5S rRNA binding"/>
    <property type="evidence" value="ECO:0007669"/>
    <property type="project" value="InterPro"/>
</dbReference>
<evidence type="ECO:0000256" key="5">
    <source>
        <dbReference type="HAMAP-Rule" id="MF_01334"/>
    </source>
</evidence>
<dbReference type="HAMAP" id="MF_01334">
    <property type="entry name" value="Ribosomal_bL25_CTC"/>
    <property type="match status" value="1"/>
</dbReference>
<dbReference type="InterPro" id="IPR020057">
    <property type="entry name" value="Ribosomal_bL25_b-dom"/>
</dbReference>
<dbReference type="CDD" id="cd00495">
    <property type="entry name" value="Ribosomal_L25_TL5_CTC"/>
    <property type="match status" value="1"/>
</dbReference>
<dbReference type="OrthoDB" id="9790002at2"/>
<dbReference type="PANTHER" id="PTHR33284">
    <property type="entry name" value="RIBOSOMAL PROTEIN L25/GLN-TRNA SYNTHETASE, ANTI-CODON-BINDING DOMAIN-CONTAINING PROTEIN"/>
    <property type="match status" value="1"/>
</dbReference>
<dbReference type="Proteomes" id="UP000320735">
    <property type="component" value="Unassembled WGS sequence"/>
</dbReference>
<dbReference type="AlphaFoldDB" id="A0A5C6BQS8"/>
<evidence type="ECO:0000313" key="9">
    <source>
        <dbReference type="EMBL" id="TWU14062.1"/>
    </source>
</evidence>
<keyword evidence="1 5" id="KW-0699">rRNA-binding</keyword>
<dbReference type="NCBIfam" id="TIGR00731">
    <property type="entry name" value="bL25_bact_ctc"/>
    <property type="match status" value="1"/>
</dbReference>
<evidence type="ECO:0000256" key="1">
    <source>
        <dbReference type="ARBA" id="ARBA00022730"/>
    </source>
</evidence>
<comment type="similarity">
    <text evidence="5">Belongs to the bacterial ribosomal protein bL25 family. CTC subfamily.</text>
</comment>
<comment type="subunit">
    <text evidence="5">Part of the 50S ribosomal subunit; part of the 5S rRNA/L5/L18/L25 subcomplex. Contacts the 5S rRNA. Binds to the 5S rRNA independently of L5 and L18.</text>
</comment>
<evidence type="ECO:0000259" key="8">
    <source>
        <dbReference type="Pfam" id="PF14693"/>
    </source>
</evidence>
<dbReference type="Pfam" id="PF01386">
    <property type="entry name" value="Ribosomal_L25p"/>
    <property type="match status" value="1"/>
</dbReference>
<evidence type="ECO:0000256" key="4">
    <source>
        <dbReference type="ARBA" id="ARBA00023274"/>
    </source>
</evidence>
<evidence type="ECO:0000313" key="10">
    <source>
        <dbReference type="Proteomes" id="UP000320735"/>
    </source>
</evidence>
<accession>A0A5C6BQS8</accession>
<name>A0A5C6BQS8_9PLAN</name>
<gene>
    <name evidence="5 9" type="primary">rplY</name>
    <name evidence="5" type="synonym">ctc</name>
    <name evidence="9" type="ORF">CA54_29040</name>
</gene>
<keyword evidence="4 5" id="KW-0687">Ribonucleoprotein</keyword>
<dbReference type="GO" id="GO:0006412">
    <property type="term" value="P:translation"/>
    <property type="evidence" value="ECO:0007669"/>
    <property type="project" value="UniProtKB-UniRule"/>
</dbReference>
<dbReference type="Pfam" id="PF14693">
    <property type="entry name" value="Ribosomal_TL5_C"/>
    <property type="match status" value="1"/>
</dbReference>
<feature type="compositionally biased region" description="Acidic residues" evidence="6">
    <location>
        <begin position="201"/>
        <end position="213"/>
    </location>
</feature>
<keyword evidence="3 5" id="KW-0689">Ribosomal protein</keyword>
<dbReference type="InterPro" id="IPR011035">
    <property type="entry name" value="Ribosomal_bL25/Gln-tRNA_synth"/>
</dbReference>
<proteinExistence type="inferred from homology"/>
<dbReference type="PANTHER" id="PTHR33284:SF1">
    <property type="entry name" value="RIBOSOMAL PROTEIN L25_GLN-TRNA SYNTHETASE, ANTI-CODON-BINDING DOMAIN-CONTAINING PROTEIN"/>
    <property type="match status" value="1"/>
</dbReference>
<dbReference type="InterPro" id="IPR020930">
    <property type="entry name" value="Ribosomal_uL5_bac-type"/>
</dbReference>
<organism evidence="9 10">
    <name type="scientific">Symmachiella macrocystis</name>
    <dbReference type="NCBI Taxonomy" id="2527985"/>
    <lineage>
        <taxon>Bacteria</taxon>
        <taxon>Pseudomonadati</taxon>
        <taxon>Planctomycetota</taxon>
        <taxon>Planctomycetia</taxon>
        <taxon>Planctomycetales</taxon>
        <taxon>Planctomycetaceae</taxon>
        <taxon>Symmachiella</taxon>
    </lineage>
</organism>
<dbReference type="InterPro" id="IPR001021">
    <property type="entry name" value="Ribosomal_bL25_long"/>
</dbReference>
<dbReference type="Gene3D" id="2.170.120.20">
    <property type="entry name" value="Ribosomal protein L25, beta domain"/>
    <property type="match status" value="1"/>
</dbReference>
<evidence type="ECO:0000256" key="6">
    <source>
        <dbReference type="SAM" id="MobiDB-lite"/>
    </source>
</evidence>
<dbReference type="GO" id="GO:0022625">
    <property type="term" value="C:cytosolic large ribosomal subunit"/>
    <property type="evidence" value="ECO:0007669"/>
    <property type="project" value="TreeGrafter"/>
</dbReference>
<evidence type="ECO:0000259" key="7">
    <source>
        <dbReference type="Pfam" id="PF01386"/>
    </source>
</evidence>
<sequence>MSDNTKLAVDLREKVGTAATRKLRATGRIPGSLYGLEKDTIALSTTEEALRPLIYGGVQVVDVEVGGESATAIFREVQWDTFSQYVQHFDLQRIDPTKRLAVEVPVELRGTPEGVIGGGVLDQPHRTVNFECLVHQVPDHIVLRVSELQIGDALHVSDLELPSGATLLDDPTALVVRINAPMSEEEIEEGIAGGGPVEPELVGEEPEGESEGE</sequence>
<dbReference type="RefSeq" id="WP_146371301.1">
    <property type="nucleotide sequence ID" value="NZ_SJPP01000001.1"/>
</dbReference>
<keyword evidence="10" id="KW-1185">Reference proteome</keyword>
<keyword evidence="2 5" id="KW-0694">RNA-binding</keyword>
<feature type="domain" description="Large ribosomal subunit protein bL25 L25" evidence="7">
    <location>
        <begin position="7"/>
        <end position="91"/>
    </location>
</feature>
<evidence type="ECO:0000256" key="3">
    <source>
        <dbReference type="ARBA" id="ARBA00022980"/>
    </source>
</evidence>
<dbReference type="InterPro" id="IPR037121">
    <property type="entry name" value="Ribosomal_bL25_C"/>
</dbReference>
<comment type="function">
    <text evidence="5">This is one of the proteins that binds to the 5S RNA in the ribosome where it forms part of the central protuberance.</text>
</comment>
<reference evidence="9 10" key="1">
    <citation type="submission" date="2019-02" db="EMBL/GenBank/DDBJ databases">
        <title>Deep-cultivation of Planctomycetes and their phenomic and genomic characterization uncovers novel biology.</title>
        <authorList>
            <person name="Wiegand S."/>
            <person name="Jogler M."/>
            <person name="Boedeker C."/>
            <person name="Pinto D."/>
            <person name="Vollmers J."/>
            <person name="Rivas-Marin E."/>
            <person name="Kohn T."/>
            <person name="Peeters S.H."/>
            <person name="Heuer A."/>
            <person name="Rast P."/>
            <person name="Oberbeckmann S."/>
            <person name="Bunk B."/>
            <person name="Jeske O."/>
            <person name="Meyerdierks A."/>
            <person name="Storesund J.E."/>
            <person name="Kallscheuer N."/>
            <person name="Luecker S."/>
            <person name="Lage O.M."/>
            <person name="Pohl T."/>
            <person name="Merkel B.J."/>
            <person name="Hornburger P."/>
            <person name="Mueller R.-W."/>
            <person name="Bruemmer F."/>
            <person name="Labrenz M."/>
            <person name="Spormann A.M."/>
            <person name="Op Den Camp H."/>
            <person name="Overmann J."/>
            <person name="Amann R."/>
            <person name="Jetten M.S.M."/>
            <person name="Mascher T."/>
            <person name="Medema M.H."/>
            <person name="Devos D.P."/>
            <person name="Kaster A.-K."/>
            <person name="Ovreas L."/>
            <person name="Rohde M."/>
            <person name="Galperin M.Y."/>
            <person name="Jogler C."/>
        </authorList>
    </citation>
    <scope>NUCLEOTIDE SEQUENCE [LARGE SCALE GENOMIC DNA]</scope>
    <source>
        <strain evidence="9 10">CA54</strain>
    </source>
</reference>
<evidence type="ECO:0000256" key="2">
    <source>
        <dbReference type="ARBA" id="ARBA00022884"/>
    </source>
</evidence>
<dbReference type="Gene3D" id="2.40.240.10">
    <property type="entry name" value="Ribosomal Protein L25, Chain P"/>
    <property type="match status" value="1"/>
</dbReference>
<dbReference type="SUPFAM" id="SSF50715">
    <property type="entry name" value="Ribosomal protein L25-like"/>
    <property type="match status" value="1"/>
</dbReference>
<protein>
    <recommendedName>
        <fullName evidence="5">Large ribosomal subunit protein bL25</fullName>
    </recommendedName>
    <alternativeName>
        <fullName evidence="5">General stress protein CTC</fullName>
    </alternativeName>
</protein>